<dbReference type="SMART" id="SM00216">
    <property type="entry name" value="VWD"/>
    <property type="match status" value="1"/>
</dbReference>
<evidence type="ECO:0000256" key="2">
    <source>
        <dbReference type="ARBA" id="ARBA00023180"/>
    </source>
</evidence>
<dbReference type="InterPro" id="IPR001846">
    <property type="entry name" value="VWF_type-D"/>
</dbReference>
<feature type="domain" description="VWFD" evidence="3">
    <location>
        <begin position="173"/>
        <end position="354"/>
    </location>
</feature>
<dbReference type="GeneID" id="102800731"/>
<dbReference type="InterPro" id="IPR050780">
    <property type="entry name" value="Mucin_vWF_Thrombospondin_sf"/>
</dbReference>
<evidence type="ECO:0000313" key="4">
    <source>
        <dbReference type="Proteomes" id="UP000694865"/>
    </source>
</evidence>
<proteinExistence type="predicted"/>
<evidence type="ECO:0000259" key="3">
    <source>
        <dbReference type="PROSITE" id="PS51233"/>
    </source>
</evidence>
<reference evidence="5" key="1">
    <citation type="submission" date="2025-08" db="UniProtKB">
        <authorList>
            <consortium name="RefSeq"/>
        </authorList>
    </citation>
    <scope>IDENTIFICATION</scope>
    <source>
        <tissue evidence="5">Testes</tissue>
    </source>
</reference>
<dbReference type="PANTHER" id="PTHR11339">
    <property type="entry name" value="EXTRACELLULAR MATRIX GLYCOPROTEIN RELATED"/>
    <property type="match status" value="1"/>
</dbReference>
<name>A0ABM0MZ48_SACKO</name>
<keyword evidence="1" id="KW-1015">Disulfide bond</keyword>
<keyword evidence="4" id="KW-1185">Reference proteome</keyword>
<dbReference type="PROSITE" id="PS51233">
    <property type="entry name" value="VWFD"/>
    <property type="match status" value="1"/>
</dbReference>
<accession>A0ABM0MZ48</accession>
<organism evidence="4 5">
    <name type="scientific">Saccoglossus kowalevskii</name>
    <name type="common">Acorn worm</name>
    <dbReference type="NCBI Taxonomy" id="10224"/>
    <lineage>
        <taxon>Eukaryota</taxon>
        <taxon>Metazoa</taxon>
        <taxon>Hemichordata</taxon>
        <taxon>Enteropneusta</taxon>
        <taxon>Harrimaniidae</taxon>
        <taxon>Saccoglossus</taxon>
    </lineage>
</organism>
<dbReference type="RefSeq" id="XP_006825289.1">
    <property type="nucleotide sequence ID" value="XM_006825226.1"/>
</dbReference>
<protein>
    <submittedName>
        <fullName evidence="5">Zonadhesin-like</fullName>
    </submittedName>
</protein>
<gene>
    <name evidence="5" type="primary">LOC102800731</name>
</gene>
<sequence>MECFNIGGICRSEAKQYEMAITSTYCAQTGFQCYVTTNSCESHTDCWGRCVHEADKCLPDETECVDEPCTCKFGDKCCLKECNPSGIDECALRFPGRALCRPHGCKVGVETPVTVVPGLCGPDCHCCKRSGSCSDCGGECRTACWPGEISQKHCDCTAAGHHCCVAQTRNGVGGGGIHGSPNYTSFDGSKFEYHGTCSYVLFRECTTDPQFVVITDHMNGQDTEDHYRSYVVNVRIILASTRIDITSNDVKVNDMSVTGILPMTTDEGVHINIGYEYKLVHVDFPEVFSLSWNGRDNIIATIDEDFHGYVCGLLGDADGDPRNDMMMILPDGLFELTNDDNEFGNNWEVPGSCNIRRAP</sequence>
<dbReference type="Proteomes" id="UP000694865">
    <property type="component" value="Unplaced"/>
</dbReference>
<evidence type="ECO:0000256" key="1">
    <source>
        <dbReference type="ARBA" id="ARBA00023157"/>
    </source>
</evidence>
<keyword evidence="2" id="KW-0325">Glycoprotein</keyword>
<evidence type="ECO:0000313" key="5">
    <source>
        <dbReference type="RefSeq" id="XP_006825289.1"/>
    </source>
</evidence>
<dbReference type="Pfam" id="PF00094">
    <property type="entry name" value="VWD"/>
    <property type="match status" value="1"/>
</dbReference>